<keyword evidence="1" id="KW-1133">Transmembrane helix</keyword>
<protein>
    <submittedName>
        <fullName evidence="3">Uncharacterized protein</fullName>
    </submittedName>
</protein>
<evidence type="ECO:0000313" key="3">
    <source>
        <dbReference type="EMBL" id="VEI66659.1"/>
    </source>
</evidence>
<dbReference type="EMBL" id="LR134493">
    <property type="protein sequence ID" value="VEI66659.1"/>
    <property type="molecule type" value="Genomic_DNA"/>
</dbReference>
<reference evidence="3 4" key="1">
    <citation type="submission" date="2018-12" db="EMBL/GenBank/DDBJ databases">
        <authorList>
            <consortium name="Pathogen Informatics"/>
        </authorList>
    </citation>
    <scope>NUCLEOTIDE SEQUENCE [LARGE SCALE GENOMIC DNA]</scope>
    <source>
        <strain evidence="3 4">NCTC10036</strain>
    </source>
</reference>
<feature type="transmembrane region" description="Helical" evidence="1">
    <location>
        <begin position="47"/>
        <end position="68"/>
    </location>
</feature>
<keyword evidence="1" id="KW-0472">Membrane</keyword>
<evidence type="ECO:0000313" key="2">
    <source>
        <dbReference type="EMBL" id="MBH1932450.1"/>
    </source>
</evidence>
<sequence>MIDKGQMLSRHDFSKVNWGILAAAALLLTIGGALLMLPLMSNMEERGILTLLQTGAVTILLACILLALRHFLRPTQTYRLYEHGVRVFNSHNHQERFIPFEKIVDVYRTRGVPLLGNLCGGLCEAMAFRTAADQPWCTVYSNVSHAWALRDTIISQQILLRGPVALNALYQGEELPFHYLTGRGRWLSWLLGGKPHRLPGQTLRLSAKTLVTPQGSIDIAQVHSLDSQPQHGEIRLRDAQGQTLATLCYFSLLSADLFIALLEHMINNRIPAYRNPAMTRSVI</sequence>
<keyword evidence="5" id="KW-1185">Reference proteome</keyword>
<dbReference type="EMBL" id="JADULK010000018">
    <property type="protein sequence ID" value="MBH1932450.1"/>
    <property type="molecule type" value="Genomic_DNA"/>
</dbReference>
<evidence type="ECO:0000256" key="1">
    <source>
        <dbReference type="SAM" id="Phobius"/>
    </source>
</evidence>
<evidence type="ECO:0000313" key="4">
    <source>
        <dbReference type="Proteomes" id="UP000281904"/>
    </source>
</evidence>
<evidence type="ECO:0000313" key="5">
    <source>
        <dbReference type="Proteomes" id="UP000624159"/>
    </source>
</evidence>
<feature type="transmembrane region" description="Helical" evidence="1">
    <location>
        <begin position="244"/>
        <end position="266"/>
    </location>
</feature>
<dbReference type="Proteomes" id="UP000281904">
    <property type="component" value="Chromosome"/>
</dbReference>
<dbReference type="AlphaFoldDB" id="A0A3S4WIN5"/>
<feature type="transmembrane region" description="Helical" evidence="1">
    <location>
        <begin position="20"/>
        <end position="41"/>
    </location>
</feature>
<proteinExistence type="predicted"/>
<keyword evidence="1" id="KW-0812">Transmembrane</keyword>
<name>A0A3S4WIN5_SERRU</name>
<gene>
    <name evidence="2" type="ORF">I5U13_22600</name>
    <name evidence="3" type="ORF">NCTC10036_02732</name>
</gene>
<dbReference type="RefSeq" id="WP_126531642.1">
    <property type="nucleotide sequence ID" value="NZ_JADULK010000018.1"/>
</dbReference>
<reference evidence="2 5" key="2">
    <citation type="submission" date="2020-11" db="EMBL/GenBank/DDBJ databases">
        <title>Enhanced detection system for hospital associated transmission using whole genome sequencing surveillance.</title>
        <authorList>
            <person name="Harrison L.H."/>
            <person name="Van Tyne D."/>
            <person name="Marsh J.W."/>
            <person name="Griffith M.P."/>
            <person name="Snyder D.J."/>
            <person name="Cooper V.S."/>
            <person name="Mustapha M."/>
        </authorList>
    </citation>
    <scope>NUCLEOTIDE SEQUENCE [LARGE SCALE GENOMIC DNA]</scope>
    <source>
        <strain evidence="2 5">SER00230</strain>
    </source>
</reference>
<dbReference type="Proteomes" id="UP000624159">
    <property type="component" value="Unassembled WGS sequence"/>
</dbReference>
<organism evidence="3 4">
    <name type="scientific">Serratia rubidaea</name>
    <name type="common">Serratia marinorubra</name>
    <dbReference type="NCBI Taxonomy" id="61652"/>
    <lineage>
        <taxon>Bacteria</taxon>
        <taxon>Pseudomonadati</taxon>
        <taxon>Pseudomonadota</taxon>
        <taxon>Gammaproteobacteria</taxon>
        <taxon>Enterobacterales</taxon>
        <taxon>Yersiniaceae</taxon>
        <taxon>Serratia</taxon>
    </lineage>
</organism>
<accession>A0A3S4WIN5</accession>